<dbReference type="EMBL" id="MU069565">
    <property type="protein sequence ID" value="KAF5838810.1"/>
    <property type="molecule type" value="Genomic_DNA"/>
</dbReference>
<feature type="compositionally biased region" description="Basic residues" evidence="1">
    <location>
        <begin position="7"/>
        <end position="22"/>
    </location>
</feature>
<organism evidence="2 3">
    <name type="scientific">Dunaliella salina</name>
    <name type="common">Green alga</name>
    <name type="synonym">Protococcus salinus</name>
    <dbReference type="NCBI Taxonomy" id="3046"/>
    <lineage>
        <taxon>Eukaryota</taxon>
        <taxon>Viridiplantae</taxon>
        <taxon>Chlorophyta</taxon>
        <taxon>core chlorophytes</taxon>
        <taxon>Chlorophyceae</taxon>
        <taxon>CS clade</taxon>
        <taxon>Chlamydomonadales</taxon>
        <taxon>Dunaliellaceae</taxon>
        <taxon>Dunaliella</taxon>
    </lineage>
</organism>
<feature type="region of interest" description="Disordered" evidence="1">
    <location>
        <begin position="1"/>
        <end position="43"/>
    </location>
</feature>
<reference evidence="2" key="1">
    <citation type="submission" date="2017-08" db="EMBL/GenBank/DDBJ databases">
        <authorList>
            <person name="Polle J.E."/>
            <person name="Barry K."/>
            <person name="Cushman J."/>
            <person name="Schmutz J."/>
            <person name="Tran D."/>
            <person name="Hathwaick L.T."/>
            <person name="Yim W.C."/>
            <person name="Jenkins J."/>
            <person name="Mckie-Krisberg Z.M."/>
            <person name="Prochnik S."/>
            <person name="Lindquist E."/>
            <person name="Dockter R.B."/>
            <person name="Adam C."/>
            <person name="Molina H."/>
            <person name="Bunkerborg J."/>
            <person name="Jin E."/>
            <person name="Buchheim M."/>
            <person name="Magnuson J."/>
        </authorList>
    </citation>
    <scope>NUCLEOTIDE SEQUENCE</scope>
    <source>
        <strain evidence="2">CCAP 19/18</strain>
    </source>
</reference>
<evidence type="ECO:0000313" key="3">
    <source>
        <dbReference type="Proteomes" id="UP000815325"/>
    </source>
</evidence>
<keyword evidence="3" id="KW-1185">Reference proteome</keyword>
<feature type="region of interest" description="Disordered" evidence="1">
    <location>
        <begin position="242"/>
        <end position="270"/>
    </location>
</feature>
<feature type="compositionally biased region" description="Polar residues" evidence="1">
    <location>
        <begin position="30"/>
        <end position="43"/>
    </location>
</feature>
<feature type="region of interest" description="Disordered" evidence="1">
    <location>
        <begin position="142"/>
        <end position="177"/>
    </location>
</feature>
<dbReference type="Proteomes" id="UP000815325">
    <property type="component" value="Unassembled WGS sequence"/>
</dbReference>
<feature type="compositionally biased region" description="Low complexity" evidence="1">
    <location>
        <begin position="161"/>
        <end position="171"/>
    </location>
</feature>
<evidence type="ECO:0000256" key="1">
    <source>
        <dbReference type="SAM" id="MobiDB-lite"/>
    </source>
</evidence>
<feature type="compositionally biased region" description="Polar residues" evidence="1">
    <location>
        <begin position="245"/>
        <end position="269"/>
    </location>
</feature>
<comment type="caution">
    <text evidence="2">The sequence shown here is derived from an EMBL/GenBank/DDBJ whole genome shotgun (WGS) entry which is preliminary data.</text>
</comment>
<sequence>MLSQPGLRRRQQQQRLLPHHQPKQALRPASTPQPKRQRQTISSPNMIATYTLPKPLAIWDIIRTHNPSFTQLHGDWFPSAQREKVGNVVRCLEAAFARVLAYLKARGREGTSSVSAAGLKCSLESLRREHVQRCMDRHAKQLPCPSSAHQHGTEEAHLPPQQDRQQQGRQHIQAHHSGALSQRDLLAHLERQQQALRQKEQKEQNYRKWLCNQPSFLRALYNTSSACRSFIVGMPGTGPHAFQGHTGNCTQPGSSRSNTQPLSRGSTASGRPATMLSLVAQFSGSIAAEENERMGLMRCLLMDCIQRDAHGKLPGSGSATYQQARIPAQPNGVGATNRARIPARPKSSGGDRSECATLGVRAAPQPYSSSSGMGNGDGVAIRVNATLQPKIGNSSNSKGSKVRVNRNCSSTSQAMSIAFQHL</sequence>
<name>A0ABQ7GW22_DUNSA</name>
<accession>A0ABQ7GW22</accession>
<gene>
    <name evidence="2" type="ORF">DUNSADRAFT_2196</name>
</gene>
<reference evidence="2" key="2">
    <citation type="submission" date="2020-06" db="EMBL/GenBank/DDBJ databases">
        <authorList>
            <consortium name="DOE Joint Genome Institute"/>
            <person name="Calhoun S."/>
            <person name="Polle J.E."/>
            <person name="Mckie-Krisberg Z."/>
            <person name="Prochnik S."/>
            <person name="Neofotis P."/>
            <person name="Yim W.C."/>
            <person name="Hathwaik L.T."/>
            <person name="Jenkins J."/>
            <person name="Molina H."/>
            <person name="Bunkenborg J."/>
            <person name="Grigoriev I.V."/>
            <person name="Barry K."/>
            <person name="Schmutz J."/>
            <person name="Jin E."/>
            <person name="Cushman J.C."/>
            <person name="Magnuson J.K."/>
        </authorList>
    </citation>
    <scope>NUCLEOTIDE SEQUENCE</scope>
    <source>
        <strain evidence="2">CCAP 19/18</strain>
    </source>
</reference>
<dbReference type="EMBL" id="MU069565">
    <property type="protein sequence ID" value="KAF5838811.1"/>
    <property type="molecule type" value="Genomic_DNA"/>
</dbReference>
<evidence type="ECO:0000313" key="2">
    <source>
        <dbReference type="EMBL" id="KAF5838811.1"/>
    </source>
</evidence>
<proteinExistence type="predicted"/>
<protein>
    <submittedName>
        <fullName evidence="2">Uncharacterized protein</fullName>
    </submittedName>
</protein>
<feature type="region of interest" description="Disordered" evidence="1">
    <location>
        <begin position="329"/>
        <end position="354"/>
    </location>
</feature>